<proteinExistence type="predicted"/>
<organism evidence="3 4">
    <name type="scientific">Russula ochroleuca</name>
    <dbReference type="NCBI Taxonomy" id="152965"/>
    <lineage>
        <taxon>Eukaryota</taxon>
        <taxon>Fungi</taxon>
        <taxon>Dikarya</taxon>
        <taxon>Basidiomycota</taxon>
        <taxon>Agaricomycotina</taxon>
        <taxon>Agaricomycetes</taxon>
        <taxon>Russulales</taxon>
        <taxon>Russulaceae</taxon>
        <taxon>Russula</taxon>
    </lineage>
</organism>
<name>A0A9P5MW07_9AGAM</name>
<dbReference type="AlphaFoldDB" id="A0A9P5MW07"/>
<dbReference type="PROSITE" id="PS50234">
    <property type="entry name" value="VWFA"/>
    <property type="match status" value="1"/>
</dbReference>
<dbReference type="PANTHER" id="PTHR34706:SF1">
    <property type="entry name" value="VWFA DOMAIN-CONTAINING PROTEIN"/>
    <property type="match status" value="1"/>
</dbReference>
<feature type="compositionally biased region" description="Pro residues" evidence="1">
    <location>
        <begin position="40"/>
        <end position="50"/>
    </location>
</feature>
<evidence type="ECO:0000256" key="1">
    <source>
        <dbReference type="SAM" id="MobiDB-lite"/>
    </source>
</evidence>
<comment type="caution">
    <text evidence="3">The sequence shown here is derived from an EMBL/GenBank/DDBJ whole genome shotgun (WGS) entry which is preliminary data.</text>
</comment>
<sequence>MASYYPSPTPFSGGRNTPPPSVLMEKMNPYSPDVFASVPPTGPPFQPYPAQPARISGWPQPPQAPRPESPAQTGRSAPVWAFPQAPEAPTPVQRTFRTFLQWKAEAQATTADYLLNGFPSPVAWVYVEGHTIPQNAIIGGVDRKGPWHIARVFYEGAMELGKAGRHYRLGACISYHGKERDVDTYEVLVEVNLPTRWVYQSLLPRLPGARPLDGTSVPLASAPRAPPPQVTLSDFKLVVIIDDSDSMEGKLWAEARDALAGVAELSRLKGGEGLDIYCLNNPKYQPDLRSELDVNNFFNDIYPEGQTPIGERLRQILDIYVPRIEDPASDRKPISILVITDGVPTDDPKSVIVEFARRLDEKNVPLRQLGIQFVQIGDDLDAADALKELDEELGPENGVRDMVDTTPFNLAEPSLRADIIVKIVLGSLNSTLDNGKTPSSVPQ</sequence>
<evidence type="ECO:0000259" key="2">
    <source>
        <dbReference type="PROSITE" id="PS50234"/>
    </source>
</evidence>
<feature type="compositionally biased region" description="Pro residues" evidence="1">
    <location>
        <begin position="59"/>
        <end position="68"/>
    </location>
</feature>
<gene>
    <name evidence="3" type="ORF">DFH94DRAFT_459834</name>
</gene>
<evidence type="ECO:0000313" key="4">
    <source>
        <dbReference type="Proteomes" id="UP000759537"/>
    </source>
</evidence>
<reference evidence="3" key="2">
    <citation type="journal article" date="2020" name="Nat. Commun.">
        <title>Large-scale genome sequencing of mycorrhizal fungi provides insights into the early evolution of symbiotic traits.</title>
        <authorList>
            <person name="Miyauchi S."/>
            <person name="Kiss E."/>
            <person name="Kuo A."/>
            <person name="Drula E."/>
            <person name="Kohler A."/>
            <person name="Sanchez-Garcia M."/>
            <person name="Morin E."/>
            <person name="Andreopoulos B."/>
            <person name="Barry K.W."/>
            <person name="Bonito G."/>
            <person name="Buee M."/>
            <person name="Carver A."/>
            <person name="Chen C."/>
            <person name="Cichocki N."/>
            <person name="Clum A."/>
            <person name="Culley D."/>
            <person name="Crous P.W."/>
            <person name="Fauchery L."/>
            <person name="Girlanda M."/>
            <person name="Hayes R.D."/>
            <person name="Keri Z."/>
            <person name="LaButti K."/>
            <person name="Lipzen A."/>
            <person name="Lombard V."/>
            <person name="Magnuson J."/>
            <person name="Maillard F."/>
            <person name="Murat C."/>
            <person name="Nolan M."/>
            <person name="Ohm R.A."/>
            <person name="Pangilinan J."/>
            <person name="Pereira M.F."/>
            <person name="Perotto S."/>
            <person name="Peter M."/>
            <person name="Pfister S."/>
            <person name="Riley R."/>
            <person name="Sitrit Y."/>
            <person name="Stielow J.B."/>
            <person name="Szollosi G."/>
            <person name="Zifcakova L."/>
            <person name="Stursova M."/>
            <person name="Spatafora J.W."/>
            <person name="Tedersoo L."/>
            <person name="Vaario L.M."/>
            <person name="Yamada A."/>
            <person name="Yan M."/>
            <person name="Wang P."/>
            <person name="Xu J."/>
            <person name="Bruns T."/>
            <person name="Baldrian P."/>
            <person name="Vilgalys R."/>
            <person name="Dunand C."/>
            <person name="Henrissat B."/>
            <person name="Grigoriev I.V."/>
            <person name="Hibbett D."/>
            <person name="Nagy L.G."/>
            <person name="Martin F.M."/>
        </authorList>
    </citation>
    <scope>NUCLEOTIDE SEQUENCE</scope>
    <source>
        <strain evidence="3">Prilba</strain>
    </source>
</reference>
<dbReference type="Proteomes" id="UP000759537">
    <property type="component" value="Unassembled WGS sequence"/>
</dbReference>
<keyword evidence="4" id="KW-1185">Reference proteome</keyword>
<feature type="region of interest" description="Disordered" evidence="1">
    <location>
        <begin position="1"/>
        <end position="76"/>
    </location>
</feature>
<dbReference type="InterPro" id="IPR006616">
    <property type="entry name" value="DM9_repeat"/>
</dbReference>
<evidence type="ECO:0000313" key="3">
    <source>
        <dbReference type="EMBL" id="KAF8480083.1"/>
    </source>
</evidence>
<dbReference type="Gene3D" id="3.40.50.410">
    <property type="entry name" value="von Willebrand factor, type A domain"/>
    <property type="match status" value="1"/>
</dbReference>
<dbReference type="Pfam" id="PF11901">
    <property type="entry name" value="DM9"/>
    <property type="match status" value="1"/>
</dbReference>
<dbReference type="InterPro" id="IPR002035">
    <property type="entry name" value="VWF_A"/>
</dbReference>
<accession>A0A9P5MW07</accession>
<dbReference type="PANTHER" id="PTHR34706">
    <property type="entry name" value="SLR1338 PROTEIN"/>
    <property type="match status" value="1"/>
</dbReference>
<feature type="domain" description="VWFA" evidence="2">
    <location>
        <begin position="236"/>
        <end position="423"/>
    </location>
</feature>
<dbReference type="EMBL" id="WHVB01000008">
    <property type="protein sequence ID" value="KAF8480083.1"/>
    <property type="molecule type" value="Genomic_DNA"/>
</dbReference>
<dbReference type="SUPFAM" id="SSF53300">
    <property type="entry name" value="vWA-like"/>
    <property type="match status" value="1"/>
</dbReference>
<protein>
    <recommendedName>
        <fullName evidence="2">VWFA domain-containing protein</fullName>
    </recommendedName>
</protein>
<dbReference type="OrthoDB" id="2142040at2759"/>
<dbReference type="SMART" id="SM00696">
    <property type="entry name" value="DM9"/>
    <property type="match status" value="1"/>
</dbReference>
<dbReference type="InterPro" id="IPR036465">
    <property type="entry name" value="vWFA_dom_sf"/>
</dbReference>
<reference evidence="3" key="1">
    <citation type="submission" date="2019-10" db="EMBL/GenBank/DDBJ databases">
        <authorList>
            <consortium name="DOE Joint Genome Institute"/>
            <person name="Kuo A."/>
            <person name="Miyauchi S."/>
            <person name="Kiss E."/>
            <person name="Drula E."/>
            <person name="Kohler A."/>
            <person name="Sanchez-Garcia M."/>
            <person name="Andreopoulos B."/>
            <person name="Barry K.W."/>
            <person name="Bonito G."/>
            <person name="Buee M."/>
            <person name="Carver A."/>
            <person name="Chen C."/>
            <person name="Cichocki N."/>
            <person name="Clum A."/>
            <person name="Culley D."/>
            <person name="Crous P.W."/>
            <person name="Fauchery L."/>
            <person name="Girlanda M."/>
            <person name="Hayes R."/>
            <person name="Keri Z."/>
            <person name="LaButti K."/>
            <person name="Lipzen A."/>
            <person name="Lombard V."/>
            <person name="Magnuson J."/>
            <person name="Maillard F."/>
            <person name="Morin E."/>
            <person name="Murat C."/>
            <person name="Nolan M."/>
            <person name="Ohm R."/>
            <person name="Pangilinan J."/>
            <person name="Pereira M."/>
            <person name="Perotto S."/>
            <person name="Peter M."/>
            <person name="Riley R."/>
            <person name="Sitrit Y."/>
            <person name="Stielow B."/>
            <person name="Szollosi G."/>
            <person name="Zifcakova L."/>
            <person name="Stursova M."/>
            <person name="Spatafora J.W."/>
            <person name="Tedersoo L."/>
            <person name="Vaario L.-M."/>
            <person name="Yamada A."/>
            <person name="Yan M."/>
            <person name="Wang P."/>
            <person name="Xu J."/>
            <person name="Bruns T."/>
            <person name="Baldrian P."/>
            <person name="Vilgalys R."/>
            <person name="Henrissat B."/>
            <person name="Grigoriev I.V."/>
            <person name="Hibbett D."/>
            <person name="Nagy L.G."/>
            <person name="Martin F.M."/>
        </authorList>
    </citation>
    <scope>NUCLEOTIDE SEQUENCE</scope>
    <source>
        <strain evidence="3">Prilba</strain>
    </source>
</reference>